<dbReference type="RefSeq" id="WP_061997841.1">
    <property type="nucleotide sequence ID" value="NZ_JAUOQI010000009.1"/>
</dbReference>
<evidence type="ECO:0000313" key="1">
    <source>
        <dbReference type="EMBL" id="MDO6578372.1"/>
    </source>
</evidence>
<dbReference type="Proteomes" id="UP001170717">
    <property type="component" value="Unassembled WGS sequence"/>
</dbReference>
<accession>A0AAW7Z7P8</accession>
<evidence type="ECO:0000313" key="2">
    <source>
        <dbReference type="Proteomes" id="UP001170717"/>
    </source>
</evidence>
<comment type="caution">
    <text evidence="1">The sequence shown here is derived from an EMBL/GenBank/DDBJ whole genome shotgun (WGS) entry which is preliminary data.</text>
</comment>
<dbReference type="AlphaFoldDB" id="A0AAW7Z7P8"/>
<dbReference type="Pfam" id="PF20131">
    <property type="entry name" value="MC3"/>
    <property type="match status" value="1"/>
</dbReference>
<dbReference type="EMBL" id="JAUOQI010000009">
    <property type="protein sequence ID" value="MDO6578372.1"/>
    <property type="molecule type" value="Genomic_DNA"/>
</dbReference>
<protein>
    <submittedName>
        <fullName evidence="1">DUF6521 family protein</fullName>
    </submittedName>
</protein>
<gene>
    <name evidence="1" type="ORF">Q4527_13295</name>
</gene>
<name>A0AAW7Z7P8_9ALTE</name>
<proteinExistence type="predicted"/>
<dbReference type="InterPro" id="IPR045390">
    <property type="entry name" value="ABC-3C_MC3"/>
</dbReference>
<organism evidence="1 2">
    <name type="scientific">Alteromonas stellipolaris</name>
    <dbReference type="NCBI Taxonomy" id="233316"/>
    <lineage>
        <taxon>Bacteria</taxon>
        <taxon>Pseudomonadati</taxon>
        <taxon>Pseudomonadota</taxon>
        <taxon>Gammaproteobacteria</taxon>
        <taxon>Alteromonadales</taxon>
        <taxon>Alteromonadaceae</taxon>
        <taxon>Alteromonas/Salinimonas group</taxon>
        <taxon>Alteromonas</taxon>
    </lineage>
</organism>
<sequence>MINLFKNEALCILCIQNFVSTYGSVDLEKVFLIPPLLFDKKARNYFKRKDTKIISVQDTVTSKSEIFVGFNEKYRDLLITTTNAVLMGIEVGLFELDEGYLVCRDPVLDSASSIGKTYSDIALASVNVARFIEEPSATLYSLLRIKI</sequence>
<reference evidence="1" key="1">
    <citation type="submission" date="2023-07" db="EMBL/GenBank/DDBJ databases">
        <title>Genome content predicts the carbon catabolic preferences of heterotrophic bacteria.</title>
        <authorList>
            <person name="Gralka M."/>
        </authorList>
    </citation>
    <scope>NUCLEOTIDE SEQUENCE</scope>
    <source>
        <strain evidence="1">F2M12</strain>
    </source>
</reference>